<dbReference type="GO" id="GO:0046872">
    <property type="term" value="F:metal ion binding"/>
    <property type="evidence" value="ECO:0007669"/>
    <property type="project" value="UniProtKB-KW"/>
</dbReference>
<evidence type="ECO:0000256" key="7">
    <source>
        <dbReference type="ARBA" id="ARBA00022723"/>
    </source>
</evidence>
<dbReference type="PANTHER" id="PTHR33694">
    <property type="entry name" value="UDP-3-O-ACYL-N-ACETYLGLUCOSAMINE DEACETYLASE 1, MITOCHONDRIAL-RELATED"/>
    <property type="match status" value="1"/>
</dbReference>
<keyword evidence="8" id="KW-0378">Hydrolase</keyword>
<dbReference type="Gene3D" id="3.30.1700.10">
    <property type="entry name" value="lpxc deacetylase, domain 2"/>
    <property type="match status" value="1"/>
</dbReference>
<comment type="pathway">
    <text evidence="2">Glycolipid biosynthesis; lipid IV(A) biosynthesis; lipid IV(A) from (3R)-3-hydroxytetradecanoyl-[acyl-carrier-protein] and UDP-N-acetyl-alpha-D-glucosamine: step 2/6.</text>
</comment>
<dbReference type="OrthoDB" id="10265200at2759"/>
<dbReference type="UniPathway" id="UPA00359">
    <property type="reaction ID" value="UER00478"/>
</dbReference>
<evidence type="ECO:0000256" key="9">
    <source>
        <dbReference type="ARBA" id="ARBA00022833"/>
    </source>
</evidence>
<evidence type="ECO:0000256" key="10">
    <source>
        <dbReference type="ARBA" id="ARBA00023098"/>
    </source>
</evidence>
<dbReference type="GO" id="GO:0009245">
    <property type="term" value="P:lipid A biosynthetic process"/>
    <property type="evidence" value="ECO:0007669"/>
    <property type="project" value="UniProtKB-KW"/>
</dbReference>
<dbReference type="SUPFAM" id="SSF54211">
    <property type="entry name" value="Ribosomal protein S5 domain 2-like"/>
    <property type="match status" value="2"/>
</dbReference>
<sequence length="322" mass="35487">MTASGALKAVKSSGIISWKSCGRLQQTLKRFVEVSGKGLHSGKESTVRLWPEYARKGRYFDLNSNYSIPASIDYAQQNSPLCTTLSSDRVKIRTVEHLLSALEATGVDNCRIEISKNHIDSGEEDDDCDFEVPILDGSAMGWVQAIEDAGLVVALDQLGNSCETMAPYLNEPVYISKNDSFLGAFPSSTLRITYGIEFPQVPAIGCQWFSLAHLDDSLYVKEIASSRTFCIYEEVEQMRNRGLIKGGSLDNALVCSASKGWLNPPVHSNEPCRHKILDLVGDLSLFARFGNQGFPVAHVIVYKGGHALHTEFVRLLDESFKS</sequence>
<dbReference type="InterPro" id="IPR020568">
    <property type="entry name" value="Ribosomal_Su5_D2-typ_SF"/>
</dbReference>
<dbReference type="AlphaFoldDB" id="A0A067KPH8"/>
<dbReference type="EMBL" id="KK914370">
    <property type="protein sequence ID" value="KDP38116.1"/>
    <property type="molecule type" value="Genomic_DNA"/>
</dbReference>
<evidence type="ECO:0000256" key="11">
    <source>
        <dbReference type="ARBA" id="ARBA00024535"/>
    </source>
</evidence>
<evidence type="ECO:0000313" key="13">
    <source>
        <dbReference type="EMBL" id="KDP38116.1"/>
    </source>
</evidence>
<keyword evidence="6" id="KW-0441">Lipid A biosynthesis</keyword>
<dbReference type="InterPro" id="IPR015870">
    <property type="entry name" value="UDP-acyl_N-AcGlcN_deAcase_N"/>
</dbReference>
<dbReference type="GO" id="GO:2001289">
    <property type="term" value="P:lipid X metabolic process"/>
    <property type="evidence" value="ECO:0007669"/>
    <property type="project" value="UniProtKB-ARBA"/>
</dbReference>
<evidence type="ECO:0000256" key="8">
    <source>
        <dbReference type="ARBA" id="ARBA00022801"/>
    </source>
</evidence>
<reference evidence="13 14" key="1">
    <citation type="journal article" date="2014" name="PLoS ONE">
        <title>Global Analysis of Gene Expression Profiles in Physic Nut (Jatropha curcas L.) Seedlings Exposed to Salt Stress.</title>
        <authorList>
            <person name="Zhang L."/>
            <person name="Zhang C."/>
            <person name="Wu P."/>
            <person name="Chen Y."/>
            <person name="Li M."/>
            <person name="Jiang H."/>
            <person name="Wu G."/>
        </authorList>
    </citation>
    <scope>NUCLEOTIDE SEQUENCE [LARGE SCALE GENOMIC DNA]</scope>
    <source>
        <strain evidence="14">cv. GZQX0401</strain>
        <tissue evidence="13">Young leaves</tissue>
    </source>
</reference>
<keyword evidence="14" id="KW-1185">Reference proteome</keyword>
<proteinExistence type="inferred from homology"/>
<keyword evidence="7" id="KW-0479">Metal-binding</keyword>
<evidence type="ECO:0000313" key="14">
    <source>
        <dbReference type="Proteomes" id="UP000027138"/>
    </source>
</evidence>
<comment type="function">
    <text evidence="12">Involved in the biosynthesis of lipid A, a phosphorylated glycolipid that in bacteria anchors the lipopolysaccharide to the outer membrane of the cell. Lipid A-like molecules in plants may serve as structural components of the outer membranes of mitochondria and/or chloroplasts, or may be involved in signal transduction or plant defense responses.</text>
</comment>
<comment type="catalytic activity">
    <reaction evidence="11">
        <text>a UDP-3-O-[(3R)-3-hydroxyacyl]-N-acetyl-alpha-D-glucosamine + H2O = a UDP-3-O-[(3R)-3-hydroxyacyl]-alpha-D-glucosamine + acetate</text>
        <dbReference type="Rhea" id="RHEA:67816"/>
        <dbReference type="ChEBI" id="CHEBI:15377"/>
        <dbReference type="ChEBI" id="CHEBI:30089"/>
        <dbReference type="ChEBI" id="CHEBI:137740"/>
        <dbReference type="ChEBI" id="CHEBI:173225"/>
        <dbReference type="EC" id="3.5.1.108"/>
    </reaction>
</comment>
<dbReference type="GO" id="GO:0016020">
    <property type="term" value="C:membrane"/>
    <property type="evidence" value="ECO:0007669"/>
    <property type="project" value="GOC"/>
</dbReference>
<name>A0A067KPH8_JATCU</name>
<evidence type="ECO:0000256" key="1">
    <source>
        <dbReference type="ARBA" id="ARBA00001947"/>
    </source>
</evidence>
<dbReference type="Pfam" id="PF03331">
    <property type="entry name" value="LpxC"/>
    <property type="match status" value="1"/>
</dbReference>
<dbReference type="Gene3D" id="3.30.230.20">
    <property type="entry name" value="lpxc deacetylase, domain 1"/>
    <property type="match status" value="1"/>
</dbReference>
<dbReference type="Proteomes" id="UP000027138">
    <property type="component" value="Unassembled WGS sequence"/>
</dbReference>
<organism evidence="13 14">
    <name type="scientific">Jatropha curcas</name>
    <name type="common">Barbados nut</name>
    <dbReference type="NCBI Taxonomy" id="180498"/>
    <lineage>
        <taxon>Eukaryota</taxon>
        <taxon>Viridiplantae</taxon>
        <taxon>Streptophyta</taxon>
        <taxon>Embryophyta</taxon>
        <taxon>Tracheophyta</taxon>
        <taxon>Spermatophyta</taxon>
        <taxon>Magnoliopsida</taxon>
        <taxon>eudicotyledons</taxon>
        <taxon>Gunneridae</taxon>
        <taxon>Pentapetalae</taxon>
        <taxon>rosids</taxon>
        <taxon>fabids</taxon>
        <taxon>Malpighiales</taxon>
        <taxon>Euphorbiaceae</taxon>
        <taxon>Crotonoideae</taxon>
        <taxon>Jatropheae</taxon>
        <taxon>Jatropha</taxon>
    </lineage>
</organism>
<keyword evidence="5" id="KW-0444">Lipid biosynthesis</keyword>
<dbReference type="GO" id="GO:0103117">
    <property type="term" value="F:UDP-3-O-acyl-N-acetylglucosamine deacetylase activity"/>
    <property type="evidence" value="ECO:0007669"/>
    <property type="project" value="UniProtKB-EC"/>
</dbReference>
<accession>A0A067KPH8</accession>
<comment type="similarity">
    <text evidence="3">Belongs to the LpxC family.</text>
</comment>
<keyword evidence="10" id="KW-0443">Lipid metabolism</keyword>
<dbReference type="EC" id="3.5.1.108" evidence="4"/>
<evidence type="ECO:0000256" key="12">
    <source>
        <dbReference type="ARBA" id="ARBA00024987"/>
    </source>
</evidence>
<dbReference type="NCBIfam" id="TIGR00325">
    <property type="entry name" value="lpxC"/>
    <property type="match status" value="1"/>
</dbReference>
<dbReference type="InterPro" id="IPR011334">
    <property type="entry name" value="UDP-acyl_GlcNac_deAcase_C"/>
</dbReference>
<keyword evidence="9" id="KW-0862">Zinc</keyword>
<protein>
    <recommendedName>
        <fullName evidence="4">UDP-3-O-acyl-N-acetylglucosamine deacetylase</fullName>
        <ecNumber evidence="4">3.5.1.108</ecNumber>
    </recommendedName>
</protein>
<evidence type="ECO:0000256" key="5">
    <source>
        <dbReference type="ARBA" id="ARBA00022516"/>
    </source>
</evidence>
<gene>
    <name evidence="13" type="ORF">JCGZ_04759</name>
</gene>
<evidence type="ECO:0000256" key="6">
    <source>
        <dbReference type="ARBA" id="ARBA00022556"/>
    </source>
</evidence>
<dbReference type="PANTHER" id="PTHR33694:SF1">
    <property type="entry name" value="UDP-3-O-ACYL-N-ACETYLGLUCOSAMINE DEACETYLASE 1, MITOCHONDRIAL-RELATED"/>
    <property type="match status" value="1"/>
</dbReference>
<evidence type="ECO:0000256" key="4">
    <source>
        <dbReference type="ARBA" id="ARBA00012745"/>
    </source>
</evidence>
<comment type="cofactor">
    <cofactor evidence="1">
        <name>Zn(2+)</name>
        <dbReference type="ChEBI" id="CHEBI:29105"/>
    </cofactor>
</comment>
<evidence type="ECO:0000256" key="3">
    <source>
        <dbReference type="ARBA" id="ARBA00006170"/>
    </source>
</evidence>
<dbReference type="STRING" id="180498.A0A067KPH8"/>
<dbReference type="InterPro" id="IPR004463">
    <property type="entry name" value="UDP-acyl_GlcNac_deAcase"/>
</dbReference>
<dbReference type="GO" id="GO:0005739">
    <property type="term" value="C:mitochondrion"/>
    <property type="evidence" value="ECO:0007669"/>
    <property type="project" value="UniProtKB-ARBA"/>
</dbReference>
<evidence type="ECO:0000256" key="2">
    <source>
        <dbReference type="ARBA" id="ARBA00005002"/>
    </source>
</evidence>